<dbReference type="CDD" id="cd19481">
    <property type="entry name" value="RecA-like_protease"/>
    <property type="match status" value="1"/>
</dbReference>
<dbReference type="GO" id="GO:0016887">
    <property type="term" value="F:ATP hydrolysis activity"/>
    <property type="evidence" value="ECO:0007669"/>
    <property type="project" value="InterPro"/>
</dbReference>
<dbReference type="InterPro" id="IPR037219">
    <property type="entry name" value="Peptidase_M41-like"/>
</dbReference>
<evidence type="ECO:0000313" key="4">
    <source>
        <dbReference type="Proteomes" id="UP000184749"/>
    </source>
</evidence>
<proteinExistence type="predicted"/>
<dbReference type="GO" id="GO:0030163">
    <property type="term" value="P:protein catabolic process"/>
    <property type="evidence" value="ECO:0007669"/>
    <property type="project" value="TreeGrafter"/>
</dbReference>
<dbReference type="GO" id="GO:0006508">
    <property type="term" value="P:proteolysis"/>
    <property type="evidence" value="ECO:0007669"/>
    <property type="project" value="InterPro"/>
</dbReference>
<gene>
    <name evidence="3" type="ORF">IE4872_CH02934</name>
</gene>
<dbReference type="GO" id="GO:0005524">
    <property type="term" value="F:ATP binding"/>
    <property type="evidence" value="ECO:0007669"/>
    <property type="project" value="InterPro"/>
</dbReference>
<dbReference type="Gene3D" id="1.10.8.60">
    <property type="match status" value="1"/>
</dbReference>
<dbReference type="SUPFAM" id="SSF140990">
    <property type="entry name" value="FtsH protease domain-like"/>
    <property type="match status" value="1"/>
</dbReference>
<dbReference type="EMBL" id="CP017101">
    <property type="protein sequence ID" value="APO68536.1"/>
    <property type="molecule type" value="Genomic_DNA"/>
</dbReference>
<dbReference type="AlphaFoldDB" id="A0A1L5NKW0"/>
<protein>
    <submittedName>
        <fullName evidence="3">ATP-dependent peptidase M41 family protein</fullName>
    </submittedName>
</protein>
<feature type="region of interest" description="Disordered" evidence="1">
    <location>
        <begin position="680"/>
        <end position="711"/>
    </location>
</feature>
<dbReference type="STRING" id="56730.IE4872_CH02934"/>
<evidence type="ECO:0000313" key="3">
    <source>
        <dbReference type="EMBL" id="APO68536.1"/>
    </source>
</evidence>
<dbReference type="OrthoDB" id="9809379at2"/>
<dbReference type="GO" id="GO:0004222">
    <property type="term" value="F:metalloendopeptidase activity"/>
    <property type="evidence" value="ECO:0007669"/>
    <property type="project" value="InterPro"/>
</dbReference>
<dbReference type="GO" id="GO:0004176">
    <property type="term" value="F:ATP-dependent peptidase activity"/>
    <property type="evidence" value="ECO:0007669"/>
    <property type="project" value="InterPro"/>
</dbReference>
<dbReference type="InterPro" id="IPR000642">
    <property type="entry name" value="Peptidase_M41"/>
</dbReference>
<dbReference type="Pfam" id="PF01434">
    <property type="entry name" value="Peptidase_M41"/>
    <property type="match status" value="1"/>
</dbReference>
<sequence length="711" mass="78751">MHLQKPIQDTMMRNPKSLKEGFGLPEYVAYANLRQGLRPFLRANRYSVAVVRPPGSDSEAYKQAARFIAGGLRFESGRVVDFTAEKANTAVGLAFEAMRRPKSIFLFADMKSVPDQVRVAVDLLVELKPPTTTLMKGVFQWRDRVAITDKQAEIFLLLDDDIKRAIARPGRNVGRMLAQLVMRPRDREPQPRPQPVASANDDFEYSLETMPGYGEAKDWGMQLADDLADWEAGRIPWSDVDTGLLLSGPSGVGKTIYARALAKTCDVELVVASAARWQSKGHLGDMQRAMFKSFDDAKRKAPAILFIDEVDSFTDRDREESQNAGYARQVINSFLECLDGTAGREGVVVVGACNNPTVMDAAILRPGRLDHHIRLGYPDAEARVEILRLHLREDLPDADFSQFADDSFGLTGADIARLVRLARRVARRHRRAISVEDVMASLPGRIVLSEKFGWALAIHELGHAAVAVATGARKVWAVSIESKASAAVERQVLGGAVMEAGEFKNHGKQFYLDNVAIHLGGMAAEQVFLGEHGDGVASDLDGATRLAIILDRHLGMNGVLNAWPAGVDERLIDSVRRIDGPLIKRIEPILQEQLARAKAIIEFHRPSIERLWLELIGRGHLTGQEIVDGLRTAPSGPRYGLPSRVLQRLTAPLPRTAESGLSFPRPGGDRHHMRAHLLQTQEDQLEPGLRRADRRNQTGRRPHMARQLHAL</sequence>
<dbReference type="SMART" id="SM00382">
    <property type="entry name" value="AAA"/>
    <property type="match status" value="1"/>
</dbReference>
<dbReference type="InterPro" id="IPR003593">
    <property type="entry name" value="AAA+_ATPase"/>
</dbReference>
<name>A0A1L5NKW0_9HYPH</name>
<dbReference type="Gene3D" id="3.40.50.300">
    <property type="entry name" value="P-loop containing nucleotide triphosphate hydrolases"/>
    <property type="match status" value="1"/>
</dbReference>
<dbReference type="GO" id="GO:0005886">
    <property type="term" value="C:plasma membrane"/>
    <property type="evidence" value="ECO:0007669"/>
    <property type="project" value="TreeGrafter"/>
</dbReference>
<dbReference type="InterPro" id="IPR027417">
    <property type="entry name" value="P-loop_NTPase"/>
</dbReference>
<dbReference type="SUPFAM" id="SSF52540">
    <property type="entry name" value="P-loop containing nucleoside triphosphate hydrolases"/>
    <property type="match status" value="1"/>
</dbReference>
<dbReference type="PANTHER" id="PTHR23076:SF97">
    <property type="entry name" value="ATP-DEPENDENT ZINC METALLOPROTEASE YME1L1"/>
    <property type="match status" value="1"/>
</dbReference>
<evidence type="ECO:0000256" key="1">
    <source>
        <dbReference type="SAM" id="MobiDB-lite"/>
    </source>
</evidence>
<dbReference type="InterPro" id="IPR003959">
    <property type="entry name" value="ATPase_AAA_core"/>
</dbReference>
<dbReference type="PANTHER" id="PTHR23076">
    <property type="entry name" value="METALLOPROTEASE M41 FTSH"/>
    <property type="match status" value="1"/>
</dbReference>
<dbReference type="Proteomes" id="UP000184749">
    <property type="component" value="Chromosome"/>
</dbReference>
<accession>A0A1L5NKW0</accession>
<dbReference type="Pfam" id="PF00004">
    <property type="entry name" value="AAA"/>
    <property type="match status" value="1"/>
</dbReference>
<organism evidence="3 4">
    <name type="scientific">Rhizobium gallicum</name>
    <dbReference type="NCBI Taxonomy" id="56730"/>
    <lineage>
        <taxon>Bacteria</taxon>
        <taxon>Pseudomonadati</taxon>
        <taxon>Pseudomonadota</taxon>
        <taxon>Alphaproteobacteria</taxon>
        <taxon>Hyphomicrobiales</taxon>
        <taxon>Rhizobiaceae</taxon>
        <taxon>Rhizobium/Agrobacterium group</taxon>
        <taxon>Rhizobium</taxon>
    </lineage>
</organism>
<feature type="domain" description="AAA+ ATPase" evidence="2">
    <location>
        <begin position="240"/>
        <end position="379"/>
    </location>
</feature>
<evidence type="ECO:0000259" key="2">
    <source>
        <dbReference type="SMART" id="SM00382"/>
    </source>
</evidence>
<reference evidence="3 4" key="1">
    <citation type="submission" date="2016-09" db="EMBL/GenBank/DDBJ databases">
        <title>The complete genome sequences of Rhizobium gallicum, symbiovars gallicum and phaseoli, symbionts associated to common bean (Phaseolus vulgaris).</title>
        <authorList>
            <person name="Bustos P."/>
            <person name="Santamaria R.I."/>
            <person name="Perez-Carrascal O.M."/>
            <person name="Juarez S."/>
            <person name="Lozano L."/>
            <person name="Martinez-Flores I."/>
            <person name="Martinez-Romero E."/>
            <person name="Cevallos M."/>
            <person name="Romero D."/>
            <person name="Davila G."/>
            <person name="Gonzalez V."/>
        </authorList>
    </citation>
    <scope>NUCLEOTIDE SEQUENCE [LARGE SCALE GENOMIC DNA]</scope>
    <source>
        <strain evidence="3 4">IE4872</strain>
    </source>
</reference>
<dbReference type="Gene3D" id="1.20.58.760">
    <property type="entry name" value="Peptidase M41"/>
    <property type="match status" value="1"/>
</dbReference>
<feature type="compositionally biased region" description="Basic residues" evidence="1">
    <location>
        <begin position="697"/>
        <end position="711"/>
    </location>
</feature>